<protein>
    <submittedName>
        <fullName evidence="4">Redoxin domain protein</fullName>
    </submittedName>
</protein>
<keyword evidence="2" id="KW-0732">Signal</keyword>
<evidence type="ECO:0000313" key="4">
    <source>
        <dbReference type="EMBL" id="ACS81706.1"/>
    </source>
</evidence>
<dbReference type="EMBL" id="CP001649">
    <property type="protein sequence ID" value="ACS81706.1"/>
    <property type="molecule type" value="Genomic_DNA"/>
</dbReference>
<feature type="domain" description="Thioredoxin" evidence="3">
    <location>
        <begin position="13"/>
        <end position="159"/>
    </location>
</feature>
<name>C6BTZ7_MARSD</name>
<dbReference type="PROSITE" id="PS51257">
    <property type="entry name" value="PROKAR_LIPOPROTEIN"/>
    <property type="match status" value="1"/>
</dbReference>
<dbReference type="SMR" id="C6BTZ7"/>
<dbReference type="SUPFAM" id="SSF52833">
    <property type="entry name" value="Thioredoxin-like"/>
    <property type="match status" value="1"/>
</dbReference>
<dbReference type="CDD" id="cd02966">
    <property type="entry name" value="TlpA_like_family"/>
    <property type="match status" value="1"/>
</dbReference>
<dbReference type="InterPro" id="IPR013766">
    <property type="entry name" value="Thioredoxin_domain"/>
</dbReference>
<feature type="signal peptide" evidence="2">
    <location>
        <begin position="1"/>
        <end position="24"/>
    </location>
</feature>
<dbReference type="PROSITE" id="PS00194">
    <property type="entry name" value="THIOREDOXIN_1"/>
    <property type="match status" value="1"/>
</dbReference>
<dbReference type="OrthoDB" id="9813820at2"/>
<dbReference type="AlphaFoldDB" id="C6BTZ7"/>
<organism evidence="4 5">
    <name type="scientific">Maridesulfovibrio salexigens (strain ATCC 14822 / DSM 2638 / NCIMB 8403 / VKM B-1763)</name>
    <name type="common">Desulfovibrio salexigens</name>
    <dbReference type="NCBI Taxonomy" id="526222"/>
    <lineage>
        <taxon>Bacteria</taxon>
        <taxon>Pseudomonadati</taxon>
        <taxon>Thermodesulfobacteriota</taxon>
        <taxon>Desulfovibrionia</taxon>
        <taxon>Desulfovibrionales</taxon>
        <taxon>Desulfovibrionaceae</taxon>
        <taxon>Maridesulfovibrio</taxon>
    </lineage>
</organism>
<dbReference type="HOGENOM" id="CLU_042529_11_2_7"/>
<dbReference type="PANTHER" id="PTHR42852">
    <property type="entry name" value="THIOL:DISULFIDE INTERCHANGE PROTEIN DSBE"/>
    <property type="match status" value="1"/>
</dbReference>
<dbReference type="InterPro" id="IPR000866">
    <property type="entry name" value="AhpC/TSA"/>
</dbReference>
<evidence type="ECO:0000313" key="5">
    <source>
        <dbReference type="Proteomes" id="UP000002601"/>
    </source>
</evidence>
<dbReference type="InterPro" id="IPR050553">
    <property type="entry name" value="Thioredoxin_ResA/DsbE_sf"/>
</dbReference>
<proteinExistence type="predicted"/>
<dbReference type="Proteomes" id="UP000002601">
    <property type="component" value="Chromosome"/>
</dbReference>
<reference evidence="4 5" key="1">
    <citation type="submission" date="2009-06" db="EMBL/GenBank/DDBJ databases">
        <title>Complete sequence of Desulfovibrio salexigens DSM 2638.</title>
        <authorList>
            <consortium name="US DOE Joint Genome Institute"/>
            <person name="Lucas S."/>
            <person name="Copeland A."/>
            <person name="Lapidus A."/>
            <person name="Glavina del Rio T."/>
            <person name="Tice H."/>
            <person name="Bruce D."/>
            <person name="Goodwin L."/>
            <person name="Pitluck S."/>
            <person name="Munk A.C."/>
            <person name="Brettin T."/>
            <person name="Detter J.C."/>
            <person name="Han C."/>
            <person name="Tapia R."/>
            <person name="Larimer F."/>
            <person name="Land M."/>
            <person name="Hauser L."/>
            <person name="Kyrpides N."/>
            <person name="Anderson I."/>
            <person name="Wall J.D."/>
            <person name="Arkin A.P."/>
            <person name="Dehal P."/>
            <person name="Chivian D."/>
            <person name="Giles B."/>
            <person name="Hazen T.C."/>
        </authorList>
    </citation>
    <scope>NUCLEOTIDE SEQUENCE [LARGE SCALE GENOMIC DNA]</scope>
    <source>
        <strain evidence="5">ATCC 14822 / DSM 2638 / NCIMB 8403 / VKM B-1763</strain>
    </source>
</reference>
<dbReference type="eggNOG" id="COG0526">
    <property type="taxonomic scope" value="Bacteria"/>
</dbReference>
<evidence type="ECO:0000259" key="3">
    <source>
        <dbReference type="PROSITE" id="PS51352"/>
    </source>
</evidence>
<dbReference type="KEGG" id="dsa:Desal_3660"/>
<dbReference type="Pfam" id="PF00578">
    <property type="entry name" value="AhpC-TSA"/>
    <property type="match status" value="1"/>
</dbReference>
<dbReference type="Gene3D" id="3.40.30.10">
    <property type="entry name" value="Glutaredoxin"/>
    <property type="match status" value="1"/>
</dbReference>
<sequence length="161" mass="18014">MKIFNKLSILIALLLVLVAGCNKAETAEGVDTVNAQGIQDIIAKNKGKVVLVNFWATWCPPCRAEIPELIELRKKFSDDDLVIIGVSVDQDSAAVDEFMLKSAKFNYPVYFAAEDVGAAFRIQSIPRTMLYDPAGQRVFDKEGSYPGTMFERYINKMLKDR</sequence>
<dbReference type="InterPro" id="IPR036249">
    <property type="entry name" value="Thioredoxin-like_sf"/>
</dbReference>
<keyword evidence="1" id="KW-0676">Redox-active center</keyword>
<dbReference type="PANTHER" id="PTHR42852:SF17">
    <property type="entry name" value="THIOREDOXIN-LIKE PROTEIN HI_1115"/>
    <property type="match status" value="1"/>
</dbReference>
<dbReference type="PROSITE" id="PS51352">
    <property type="entry name" value="THIOREDOXIN_2"/>
    <property type="match status" value="1"/>
</dbReference>
<evidence type="ECO:0000256" key="1">
    <source>
        <dbReference type="ARBA" id="ARBA00023284"/>
    </source>
</evidence>
<dbReference type="STRING" id="526222.Desal_3660"/>
<feature type="chain" id="PRO_5002961265" evidence="2">
    <location>
        <begin position="25"/>
        <end position="161"/>
    </location>
</feature>
<evidence type="ECO:0000256" key="2">
    <source>
        <dbReference type="SAM" id="SignalP"/>
    </source>
</evidence>
<dbReference type="RefSeq" id="WP_015853522.1">
    <property type="nucleotide sequence ID" value="NC_012881.1"/>
</dbReference>
<dbReference type="InterPro" id="IPR017937">
    <property type="entry name" value="Thioredoxin_CS"/>
</dbReference>
<gene>
    <name evidence="4" type="ordered locus">Desal_3660</name>
</gene>
<accession>C6BTZ7</accession>
<keyword evidence="5" id="KW-1185">Reference proteome</keyword>